<sequence>MSVMSDDPPRRSLMARLKGAIHRRPVPDLAASPQTDTHEPGGNQTGQTANRDLSFNVNALDALRVADVMVPRADIVAMEIDTTLGDAARLFAEASHSRLPVYRETLDDPVGVVHIKDLIAHLAGDREGQHPEDWASVKILPQVRRPLLYVPPSMHAADLLVRMKSRRMHMALVVDEFGGTDGLVTLEDLLEPIVGEIDDEHDEAEGPLIRARGPHVWEADARTSLDELADALGRPVATEDEIEDVDTLGGLVFMLTGRVPERGEVIAHSTGLEFEILDSDPRRIRRVRIRSRKDGAGDAGNLQ</sequence>
<gene>
    <name evidence="7" type="primary">corC</name>
    <name evidence="7" type="ORF">GCM10007420_09020</name>
</gene>
<dbReference type="InterPro" id="IPR005170">
    <property type="entry name" value="Transptr-assoc_dom"/>
</dbReference>
<evidence type="ECO:0000313" key="7">
    <source>
        <dbReference type="EMBL" id="GGG95646.1"/>
    </source>
</evidence>
<comment type="similarity">
    <text evidence="1">Belongs to the UPF0053 family. Hemolysin C subfamily.</text>
</comment>
<organism evidence="7 8">
    <name type="scientific">Glycocaulis albus</name>
    <dbReference type="NCBI Taxonomy" id="1382801"/>
    <lineage>
        <taxon>Bacteria</taxon>
        <taxon>Pseudomonadati</taxon>
        <taxon>Pseudomonadota</taxon>
        <taxon>Alphaproteobacteria</taxon>
        <taxon>Maricaulales</taxon>
        <taxon>Maricaulaceae</taxon>
        <taxon>Glycocaulis</taxon>
    </lineage>
</organism>
<evidence type="ECO:0000259" key="6">
    <source>
        <dbReference type="PROSITE" id="PS51371"/>
    </source>
</evidence>
<dbReference type="SUPFAM" id="SSF56176">
    <property type="entry name" value="FAD-binding/transporter-associated domain-like"/>
    <property type="match status" value="1"/>
</dbReference>
<dbReference type="CDD" id="cd04590">
    <property type="entry name" value="CBS_pair_CorC_HlyC_assoc"/>
    <property type="match status" value="1"/>
</dbReference>
<name>A0ABQ1XJX1_9PROT</name>
<reference evidence="8" key="1">
    <citation type="journal article" date="2019" name="Int. J. Syst. Evol. Microbiol.">
        <title>The Global Catalogue of Microorganisms (GCM) 10K type strain sequencing project: providing services to taxonomists for standard genome sequencing and annotation.</title>
        <authorList>
            <consortium name="The Broad Institute Genomics Platform"/>
            <consortium name="The Broad Institute Genome Sequencing Center for Infectious Disease"/>
            <person name="Wu L."/>
            <person name="Ma J."/>
        </authorList>
    </citation>
    <scope>NUCLEOTIDE SEQUENCE [LARGE SCALE GENOMIC DNA]</scope>
    <source>
        <strain evidence="8">CGMCC 1.12766</strain>
    </source>
</reference>
<dbReference type="InterPro" id="IPR000644">
    <property type="entry name" value="CBS_dom"/>
</dbReference>
<dbReference type="Gene3D" id="3.30.465.10">
    <property type="match status" value="1"/>
</dbReference>
<dbReference type="SMART" id="SM00116">
    <property type="entry name" value="CBS"/>
    <property type="match status" value="2"/>
</dbReference>
<keyword evidence="3 4" id="KW-0129">CBS domain</keyword>
<evidence type="ECO:0000256" key="2">
    <source>
        <dbReference type="ARBA" id="ARBA00022737"/>
    </source>
</evidence>
<dbReference type="SMART" id="SM01091">
    <property type="entry name" value="CorC_HlyC"/>
    <property type="match status" value="1"/>
</dbReference>
<evidence type="ECO:0000256" key="5">
    <source>
        <dbReference type="SAM" id="MobiDB-lite"/>
    </source>
</evidence>
<dbReference type="InterPro" id="IPR044751">
    <property type="entry name" value="Ion_transp-like_CBS"/>
</dbReference>
<dbReference type="PANTHER" id="PTHR22777:SF27">
    <property type="entry name" value="MAGNESIUM AND COBALT EFFLUX PROTEIN CORC"/>
    <property type="match status" value="1"/>
</dbReference>
<dbReference type="Pfam" id="PF03471">
    <property type="entry name" value="CorC_HlyC"/>
    <property type="match status" value="1"/>
</dbReference>
<feature type="domain" description="CBS" evidence="6">
    <location>
        <begin position="69"/>
        <end position="132"/>
    </location>
</feature>
<dbReference type="InterPro" id="IPR046342">
    <property type="entry name" value="CBS_dom_sf"/>
</dbReference>
<accession>A0ABQ1XJX1</accession>
<dbReference type="SUPFAM" id="SSF54631">
    <property type="entry name" value="CBS-domain pair"/>
    <property type="match status" value="1"/>
</dbReference>
<protein>
    <submittedName>
        <fullName evidence="7">Ion transporter</fullName>
    </submittedName>
</protein>
<dbReference type="InterPro" id="IPR036318">
    <property type="entry name" value="FAD-bd_PCMH-like_sf"/>
</dbReference>
<dbReference type="EMBL" id="BMFS01000003">
    <property type="protein sequence ID" value="GGG95646.1"/>
    <property type="molecule type" value="Genomic_DNA"/>
</dbReference>
<evidence type="ECO:0000313" key="8">
    <source>
        <dbReference type="Proteomes" id="UP000648722"/>
    </source>
</evidence>
<dbReference type="PANTHER" id="PTHR22777">
    <property type="entry name" value="HEMOLYSIN-RELATED"/>
    <property type="match status" value="1"/>
</dbReference>
<evidence type="ECO:0000256" key="1">
    <source>
        <dbReference type="ARBA" id="ARBA00006446"/>
    </source>
</evidence>
<dbReference type="Proteomes" id="UP000648722">
    <property type="component" value="Unassembled WGS sequence"/>
</dbReference>
<dbReference type="PROSITE" id="PS51371">
    <property type="entry name" value="CBS"/>
    <property type="match status" value="2"/>
</dbReference>
<evidence type="ECO:0000256" key="3">
    <source>
        <dbReference type="ARBA" id="ARBA00023122"/>
    </source>
</evidence>
<proteinExistence type="inferred from homology"/>
<dbReference type="Pfam" id="PF00571">
    <property type="entry name" value="CBS"/>
    <property type="match status" value="2"/>
</dbReference>
<dbReference type="InterPro" id="IPR016169">
    <property type="entry name" value="FAD-bd_PCMH_sub2"/>
</dbReference>
<comment type="caution">
    <text evidence="7">The sequence shown here is derived from an EMBL/GenBank/DDBJ whole genome shotgun (WGS) entry which is preliminary data.</text>
</comment>
<feature type="domain" description="CBS" evidence="6">
    <location>
        <begin position="143"/>
        <end position="203"/>
    </location>
</feature>
<feature type="region of interest" description="Disordered" evidence="5">
    <location>
        <begin position="23"/>
        <end position="50"/>
    </location>
</feature>
<dbReference type="RefSeq" id="WP_233351745.1">
    <property type="nucleotide sequence ID" value="NZ_BMFS01000003.1"/>
</dbReference>
<evidence type="ECO:0000256" key="4">
    <source>
        <dbReference type="PROSITE-ProRule" id="PRU00703"/>
    </source>
</evidence>
<dbReference type="Gene3D" id="3.10.580.10">
    <property type="entry name" value="CBS-domain"/>
    <property type="match status" value="1"/>
</dbReference>
<keyword evidence="8" id="KW-1185">Reference proteome</keyword>
<keyword evidence="2" id="KW-0677">Repeat</keyword>